<accession>A0ABZ1L3Q9</accession>
<proteinExistence type="predicted"/>
<dbReference type="Proteomes" id="UP001622594">
    <property type="component" value="Chromosome"/>
</dbReference>
<evidence type="ECO:0000313" key="1">
    <source>
        <dbReference type="EMBL" id="WTR68013.1"/>
    </source>
</evidence>
<organism evidence="1 2">
    <name type="scientific">Streptomyces zaomyceticus</name>
    <dbReference type="NCBI Taxonomy" id="68286"/>
    <lineage>
        <taxon>Bacteria</taxon>
        <taxon>Bacillati</taxon>
        <taxon>Actinomycetota</taxon>
        <taxon>Actinomycetes</taxon>
        <taxon>Kitasatosporales</taxon>
        <taxon>Streptomycetaceae</taxon>
        <taxon>Streptomyces</taxon>
    </lineage>
</organism>
<evidence type="ECO:0000313" key="2">
    <source>
        <dbReference type="Proteomes" id="UP001622594"/>
    </source>
</evidence>
<dbReference type="EMBL" id="CP108188">
    <property type="protein sequence ID" value="WTR68013.1"/>
    <property type="molecule type" value="Genomic_DNA"/>
</dbReference>
<reference evidence="1 2" key="1">
    <citation type="submission" date="2022-10" db="EMBL/GenBank/DDBJ databases">
        <title>The complete genomes of actinobacterial strains from the NBC collection.</title>
        <authorList>
            <person name="Joergensen T.S."/>
            <person name="Alvarez Arevalo M."/>
            <person name="Sterndorff E.B."/>
            <person name="Faurdal D."/>
            <person name="Vuksanovic O."/>
            <person name="Mourched A.-S."/>
            <person name="Charusanti P."/>
            <person name="Shaw S."/>
            <person name="Blin K."/>
            <person name="Weber T."/>
        </authorList>
    </citation>
    <scope>NUCLEOTIDE SEQUENCE [LARGE SCALE GENOMIC DNA]</scope>
    <source>
        <strain evidence="1 2">NBC_00123</strain>
    </source>
</reference>
<gene>
    <name evidence="1" type="ORF">OG814_01425</name>
</gene>
<keyword evidence="2" id="KW-1185">Reference proteome</keyword>
<protein>
    <submittedName>
        <fullName evidence="1">Uncharacterized protein</fullName>
    </submittedName>
</protein>
<name>A0ABZ1L3Q9_9ACTN</name>
<sequence>MERMFSTGEVARAEELSSDTRLATALRSAGRYGVTEVLAAGPELLHLLQAHTDATEGHFGGAAVVHASVDVARVGWSGPVQAPLLRMLLPHYVPSGLRQEVDDALFERELRWARRLRRGFRGFLAAGHRTAPAF</sequence>
<dbReference type="RefSeq" id="WP_327166203.1">
    <property type="nucleotide sequence ID" value="NZ_CP108188.1"/>
</dbReference>